<evidence type="ECO:0000256" key="5">
    <source>
        <dbReference type="ARBA" id="ARBA00022705"/>
    </source>
</evidence>
<dbReference type="InterPro" id="IPR027417">
    <property type="entry name" value="P-loop_NTPase"/>
</dbReference>
<evidence type="ECO:0000256" key="7">
    <source>
        <dbReference type="ARBA" id="ARBA00049244"/>
    </source>
</evidence>
<dbReference type="Pfam" id="PF09115">
    <property type="entry name" value="DNApol3-delta_C"/>
    <property type="match status" value="1"/>
</dbReference>
<dbReference type="InterPro" id="IPR050238">
    <property type="entry name" value="DNA_Rep/Repair_Clamp_Loader"/>
</dbReference>
<evidence type="ECO:0000313" key="10">
    <source>
        <dbReference type="Proteomes" id="UP000198854"/>
    </source>
</evidence>
<dbReference type="Proteomes" id="UP000198854">
    <property type="component" value="Unassembled WGS sequence"/>
</dbReference>
<evidence type="ECO:0000256" key="3">
    <source>
        <dbReference type="ARBA" id="ARBA00022679"/>
    </source>
</evidence>
<dbReference type="PANTHER" id="PTHR11669">
    <property type="entry name" value="REPLICATION FACTOR C / DNA POLYMERASE III GAMMA-TAU SUBUNIT"/>
    <property type="match status" value="1"/>
</dbReference>
<dbReference type="RefSeq" id="WP_093279277.1">
    <property type="nucleotide sequence ID" value="NZ_FNDD01000043.1"/>
</dbReference>
<keyword evidence="3" id="KW-0808">Transferase</keyword>
<keyword evidence="5" id="KW-0235">DNA replication</keyword>
<reference evidence="9 10" key="1">
    <citation type="submission" date="2016-10" db="EMBL/GenBank/DDBJ databases">
        <authorList>
            <person name="de Groot N.N."/>
        </authorList>
    </citation>
    <scope>NUCLEOTIDE SEQUENCE [LARGE SCALE GENOMIC DNA]</scope>
    <source>
        <strain evidence="9 10">CGMCC 1.10228</strain>
    </source>
</reference>
<dbReference type="InterPro" id="IPR004622">
    <property type="entry name" value="DNA_pol_HolB"/>
</dbReference>
<dbReference type="Pfam" id="PF13177">
    <property type="entry name" value="DNA_pol3_delta2"/>
    <property type="match status" value="1"/>
</dbReference>
<evidence type="ECO:0000256" key="4">
    <source>
        <dbReference type="ARBA" id="ARBA00022695"/>
    </source>
</evidence>
<organism evidence="9 10">
    <name type="scientific">Vibrio xiamenensis</name>
    <dbReference type="NCBI Taxonomy" id="861298"/>
    <lineage>
        <taxon>Bacteria</taxon>
        <taxon>Pseudomonadati</taxon>
        <taxon>Pseudomonadota</taxon>
        <taxon>Gammaproteobacteria</taxon>
        <taxon>Vibrionales</taxon>
        <taxon>Vibrionaceae</taxon>
        <taxon>Vibrio</taxon>
    </lineage>
</organism>
<dbReference type="NCBIfam" id="TIGR00678">
    <property type="entry name" value="holB"/>
    <property type="match status" value="1"/>
</dbReference>
<dbReference type="OrthoDB" id="9811073at2"/>
<dbReference type="GO" id="GO:0009360">
    <property type="term" value="C:DNA polymerase III complex"/>
    <property type="evidence" value="ECO:0007669"/>
    <property type="project" value="InterPro"/>
</dbReference>
<evidence type="ECO:0000256" key="2">
    <source>
        <dbReference type="ARBA" id="ARBA00014363"/>
    </source>
</evidence>
<feature type="domain" description="DNA polymerase III delta subunit C-terminal" evidence="8">
    <location>
        <begin position="217"/>
        <end position="316"/>
    </location>
</feature>
<dbReference type="Gene3D" id="3.40.50.300">
    <property type="entry name" value="P-loop containing nucleotide triphosphate hydrolases"/>
    <property type="match status" value="1"/>
</dbReference>
<evidence type="ECO:0000256" key="1">
    <source>
        <dbReference type="ARBA" id="ARBA00012417"/>
    </source>
</evidence>
<sequence>MSTELYPWLKPLWQQWQSNLETKRFSNASLLLAEDGMGAEQIVERVTQALMCTNFDSEPCGFCHSCQLMRSQTHPDFHVIAPEKAGKTITVDQIRECNRLAQESSQLSGMRVMVISPANAMNESASNALLKTLETPSERCIFILVANQAQQLLPTIVSRCQQWRVTPPQAEQLTAWLSKVCPKPIPDFAPHINGLSPLKTQQFVEQGDDKLYQGIEQQLIALCGGDSGQLIELAKQLVSDDNQRLIWLWYLLNDAQKVHFGLEQPHHTPGAHALAERSGYDLLYTQTQKLQYLIGDLKQHTGLNKELLIINWLTHFVGETCM</sequence>
<proteinExistence type="predicted"/>
<dbReference type="SUPFAM" id="SSF52540">
    <property type="entry name" value="P-loop containing nucleoside triphosphate hydrolases"/>
    <property type="match status" value="1"/>
</dbReference>
<dbReference type="GO" id="GO:0003677">
    <property type="term" value="F:DNA binding"/>
    <property type="evidence" value="ECO:0007669"/>
    <property type="project" value="InterPro"/>
</dbReference>
<keyword evidence="4" id="KW-0548">Nucleotidyltransferase</keyword>
<dbReference type="STRING" id="861298.SAMN04488136_14319"/>
<protein>
    <recommendedName>
        <fullName evidence="2">DNA polymerase III subunit delta'</fullName>
        <ecNumber evidence="1">2.7.7.7</ecNumber>
    </recommendedName>
</protein>
<dbReference type="InterPro" id="IPR015199">
    <property type="entry name" value="DNA_pol_III_delta_C"/>
</dbReference>
<dbReference type="InterPro" id="IPR008921">
    <property type="entry name" value="DNA_pol3_clamp-load_cplx_C"/>
</dbReference>
<comment type="catalytic activity">
    <reaction evidence="7">
        <text>DNA(n) + a 2'-deoxyribonucleoside 5'-triphosphate = DNA(n+1) + diphosphate</text>
        <dbReference type="Rhea" id="RHEA:22508"/>
        <dbReference type="Rhea" id="RHEA-COMP:17339"/>
        <dbReference type="Rhea" id="RHEA-COMP:17340"/>
        <dbReference type="ChEBI" id="CHEBI:33019"/>
        <dbReference type="ChEBI" id="CHEBI:61560"/>
        <dbReference type="ChEBI" id="CHEBI:173112"/>
        <dbReference type="EC" id="2.7.7.7"/>
    </reaction>
</comment>
<dbReference type="SUPFAM" id="SSF48019">
    <property type="entry name" value="post-AAA+ oligomerization domain-like"/>
    <property type="match status" value="1"/>
</dbReference>
<dbReference type="EC" id="2.7.7.7" evidence="1"/>
<dbReference type="Gene3D" id="1.20.272.10">
    <property type="match status" value="1"/>
</dbReference>
<dbReference type="EMBL" id="FNDD01000043">
    <property type="protein sequence ID" value="SDI00159.1"/>
    <property type="molecule type" value="Genomic_DNA"/>
</dbReference>
<dbReference type="AlphaFoldDB" id="A0A1G8H0N0"/>
<evidence type="ECO:0000313" key="9">
    <source>
        <dbReference type="EMBL" id="SDI00159.1"/>
    </source>
</evidence>
<dbReference type="GO" id="GO:0008408">
    <property type="term" value="F:3'-5' exonuclease activity"/>
    <property type="evidence" value="ECO:0007669"/>
    <property type="project" value="InterPro"/>
</dbReference>
<accession>A0A1G8H0N0</accession>
<evidence type="ECO:0000259" key="8">
    <source>
        <dbReference type="Pfam" id="PF09115"/>
    </source>
</evidence>
<evidence type="ECO:0000256" key="6">
    <source>
        <dbReference type="ARBA" id="ARBA00022932"/>
    </source>
</evidence>
<gene>
    <name evidence="9" type="ORF">SAMN04488136_14319</name>
</gene>
<name>A0A1G8H0N0_9VIBR</name>
<dbReference type="PANTHER" id="PTHR11669:SF8">
    <property type="entry name" value="DNA POLYMERASE III SUBUNIT DELTA"/>
    <property type="match status" value="1"/>
</dbReference>
<dbReference type="GO" id="GO:0006261">
    <property type="term" value="P:DNA-templated DNA replication"/>
    <property type="evidence" value="ECO:0007669"/>
    <property type="project" value="TreeGrafter"/>
</dbReference>
<keyword evidence="10" id="KW-1185">Reference proteome</keyword>
<dbReference type="GO" id="GO:0003887">
    <property type="term" value="F:DNA-directed DNA polymerase activity"/>
    <property type="evidence" value="ECO:0007669"/>
    <property type="project" value="UniProtKB-KW"/>
</dbReference>
<keyword evidence="6" id="KW-0239">DNA-directed DNA polymerase</keyword>